<evidence type="ECO:0000313" key="3">
    <source>
        <dbReference type="EMBL" id="KAE8412636.1"/>
    </source>
</evidence>
<feature type="coiled-coil region" evidence="1">
    <location>
        <begin position="259"/>
        <end position="369"/>
    </location>
</feature>
<feature type="compositionally biased region" description="Basic residues" evidence="2">
    <location>
        <begin position="1"/>
        <end position="15"/>
    </location>
</feature>
<proteinExistence type="predicted"/>
<feature type="compositionally biased region" description="Polar residues" evidence="2">
    <location>
        <begin position="191"/>
        <end position="203"/>
    </location>
</feature>
<protein>
    <recommendedName>
        <fullName evidence="5">Zinc finger PHD-type domain-containing protein</fullName>
    </recommendedName>
</protein>
<feature type="region of interest" description="Disordered" evidence="2">
    <location>
        <begin position="1"/>
        <end position="30"/>
    </location>
</feature>
<organism evidence="3 4">
    <name type="scientific">Aspergillus pseudocaelatus</name>
    <dbReference type="NCBI Taxonomy" id="1825620"/>
    <lineage>
        <taxon>Eukaryota</taxon>
        <taxon>Fungi</taxon>
        <taxon>Dikarya</taxon>
        <taxon>Ascomycota</taxon>
        <taxon>Pezizomycotina</taxon>
        <taxon>Eurotiomycetes</taxon>
        <taxon>Eurotiomycetidae</taxon>
        <taxon>Eurotiales</taxon>
        <taxon>Aspergillaceae</taxon>
        <taxon>Aspergillus</taxon>
        <taxon>Aspergillus subgen. Circumdati</taxon>
    </lineage>
</organism>
<dbReference type="Proteomes" id="UP000325395">
    <property type="component" value="Unassembled WGS sequence"/>
</dbReference>
<dbReference type="SUPFAM" id="SSF57903">
    <property type="entry name" value="FYVE/PHD zinc finger"/>
    <property type="match status" value="1"/>
</dbReference>
<dbReference type="EMBL" id="ML735828">
    <property type="protein sequence ID" value="KAE8412636.1"/>
    <property type="molecule type" value="Genomic_DNA"/>
</dbReference>
<keyword evidence="1" id="KW-0175">Coiled coil</keyword>
<evidence type="ECO:0008006" key="5">
    <source>
        <dbReference type="Google" id="ProtNLM"/>
    </source>
</evidence>
<feature type="region of interest" description="Disordered" evidence="2">
    <location>
        <begin position="176"/>
        <end position="245"/>
    </location>
</feature>
<sequence length="369" mass="41746">MRSTAVRKTRSKRPARGAQNRRGGLRPARGIEETGIINQVGSQEQRQVDSFNIFDSPSHVSWSDTLAALEKESLASQIRRHKEWKRNGSIHEDYCRVCLKSDSLEPCLTCRLAFHGDCMPAGWLRNPQNELFCVICVRRGWHIIPPALTPPASPRLTEAHGAPATGTPAIEVDSVSLSNPHSHATPLHRQPQASSTHEQSINDRQAIPATNPAREASPDNDEMNENMYTQSGVSQPPRRQRKSRYMSLPSEVDASLNVLYRELESNASLRLEIENLREENTRCMQTIQMRDLSLMALRRELEHRRFSEQELERLQANAAQLENASKEIQELRAKNESLEAELQISRESAKEAKALVDDWKAKLSLLINN</sequence>
<gene>
    <name evidence="3" type="ORF">BDV36DRAFT_304760</name>
</gene>
<dbReference type="InterPro" id="IPR011011">
    <property type="entry name" value="Znf_FYVE_PHD"/>
</dbReference>
<accession>A0ABQ6WB37</accession>
<evidence type="ECO:0000256" key="1">
    <source>
        <dbReference type="SAM" id="Coils"/>
    </source>
</evidence>
<evidence type="ECO:0000313" key="4">
    <source>
        <dbReference type="Proteomes" id="UP000325395"/>
    </source>
</evidence>
<keyword evidence="4" id="KW-1185">Reference proteome</keyword>
<dbReference type="InterPro" id="IPR013083">
    <property type="entry name" value="Znf_RING/FYVE/PHD"/>
</dbReference>
<dbReference type="Gene3D" id="3.30.40.10">
    <property type="entry name" value="Zinc/RING finger domain, C3HC4 (zinc finger)"/>
    <property type="match status" value="1"/>
</dbReference>
<evidence type="ECO:0000256" key="2">
    <source>
        <dbReference type="SAM" id="MobiDB-lite"/>
    </source>
</evidence>
<reference evidence="3 4" key="1">
    <citation type="submission" date="2019-04" db="EMBL/GenBank/DDBJ databases">
        <authorList>
            <consortium name="DOE Joint Genome Institute"/>
            <person name="Mondo S."/>
            <person name="Kjaerbolling I."/>
            <person name="Vesth T."/>
            <person name="Frisvad J.C."/>
            <person name="Nybo J.L."/>
            <person name="Theobald S."/>
            <person name="Kildgaard S."/>
            <person name="Isbrandt T."/>
            <person name="Kuo A."/>
            <person name="Sato A."/>
            <person name="Lyhne E.K."/>
            <person name="Kogle M.E."/>
            <person name="Wiebenga A."/>
            <person name="Kun R.S."/>
            <person name="Lubbers R.J."/>
            <person name="Makela M.R."/>
            <person name="Barry K."/>
            <person name="Chovatia M."/>
            <person name="Clum A."/>
            <person name="Daum C."/>
            <person name="Haridas S."/>
            <person name="He G."/>
            <person name="LaButti K."/>
            <person name="Lipzen A."/>
            <person name="Riley R."/>
            <person name="Salamov A."/>
            <person name="Simmons B.A."/>
            <person name="Magnuson J.K."/>
            <person name="Henrissat B."/>
            <person name="Mortensen U.H."/>
            <person name="Larsen T.O."/>
            <person name="Devries R.P."/>
            <person name="Grigoriev I.V."/>
            <person name="Machida M."/>
            <person name="Baker S.E."/>
            <person name="Andersen M.R."/>
            <person name="Cantor M.N."/>
            <person name="Hua S.X."/>
        </authorList>
    </citation>
    <scope>NUCLEOTIDE SEQUENCE [LARGE SCALE GENOMIC DNA]</scope>
    <source>
        <strain evidence="3 4">CBS 117616</strain>
    </source>
</reference>
<name>A0ABQ6WB37_9EURO</name>